<comment type="subcellular location">
    <subcellularLocation>
        <location evidence="5">Cell membrane</location>
        <topology evidence="5">Multi-pass membrane protein</topology>
    </subcellularLocation>
    <subcellularLocation>
        <location evidence="1">Membrane</location>
        <topology evidence="1">Multi-pass membrane protein</topology>
    </subcellularLocation>
</comment>
<dbReference type="PROSITE" id="PS50253">
    <property type="entry name" value="COX3"/>
    <property type="match status" value="1"/>
</dbReference>
<dbReference type="GO" id="GO:0005886">
    <property type="term" value="C:plasma membrane"/>
    <property type="evidence" value="ECO:0007669"/>
    <property type="project" value="UniProtKB-SubCell"/>
</dbReference>
<dbReference type="InterPro" id="IPR035973">
    <property type="entry name" value="Cyt_c_oxidase_su3-like_sf"/>
</dbReference>
<evidence type="ECO:0000256" key="4">
    <source>
        <dbReference type="ARBA" id="ARBA00023136"/>
    </source>
</evidence>
<dbReference type="SUPFAM" id="SSF81452">
    <property type="entry name" value="Cytochrome c oxidase subunit III-like"/>
    <property type="match status" value="1"/>
</dbReference>
<evidence type="ECO:0000256" key="1">
    <source>
        <dbReference type="ARBA" id="ARBA00004141"/>
    </source>
</evidence>
<dbReference type="Proteomes" id="UP000306402">
    <property type="component" value="Unassembled WGS sequence"/>
</dbReference>
<comment type="similarity">
    <text evidence="5">Belongs to the cytochrome c oxidase subunit 3 family.</text>
</comment>
<proteinExistence type="inferred from homology"/>
<dbReference type="InterPro" id="IPR013833">
    <property type="entry name" value="Cyt_c_oxidase_su3_a-hlx"/>
</dbReference>
<reference evidence="8 9" key="1">
    <citation type="submission" date="2019-05" db="EMBL/GenBank/DDBJ databases">
        <authorList>
            <person name="Qu J.-H."/>
        </authorList>
    </citation>
    <scope>NUCLEOTIDE SEQUENCE [LARGE SCALE GENOMIC DNA]</scope>
    <source>
        <strain evidence="8 9">T17</strain>
    </source>
</reference>
<evidence type="ECO:0000256" key="6">
    <source>
        <dbReference type="SAM" id="Phobius"/>
    </source>
</evidence>
<organism evidence="8 9">
    <name type="scientific">Dyadobacter luticola</name>
    <dbReference type="NCBI Taxonomy" id="1979387"/>
    <lineage>
        <taxon>Bacteria</taxon>
        <taxon>Pseudomonadati</taxon>
        <taxon>Bacteroidota</taxon>
        <taxon>Cytophagia</taxon>
        <taxon>Cytophagales</taxon>
        <taxon>Spirosomataceae</taxon>
        <taxon>Dyadobacter</taxon>
    </lineage>
</organism>
<dbReference type="GO" id="GO:0022904">
    <property type="term" value="P:respiratory electron transport chain"/>
    <property type="evidence" value="ECO:0007669"/>
    <property type="project" value="InterPro"/>
</dbReference>
<comment type="caution">
    <text evidence="8">The sequence shown here is derived from an EMBL/GenBank/DDBJ whole genome shotgun (WGS) entry which is preliminary data.</text>
</comment>
<dbReference type="AlphaFoldDB" id="A0A5R9L844"/>
<feature type="transmembrane region" description="Helical" evidence="6">
    <location>
        <begin position="12"/>
        <end position="28"/>
    </location>
</feature>
<evidence type="ECO:0000313" key="8">
    <source>
        <dbReference type="EMBL" id="TLV04742.1"/>
    </source>
</evidence>
<dbReference type="Pfam" id="PF00510">
    <property type="entry name" value="COX3"/>
    <property type="match status" value="1"/>
</dbReference>
<accession>A0A5R9L844</accession>
<dbReference type="Gene3D" id="1.20.120.80">
    <property type="entry name" value="Cytochrome c oxidase, subunit III, four-helix bundle"/>
    <property type="match status" value="1"/>
</dbReference>
<evidence type="ECO:0000256" key="3">
    <source>
        <dbReference type="ARBA" id="ARBA00022989"/>
    </source>
</evidence>
<name>A0A5R9L844_9BACT</name>
<dbReference type="EMBL" id="VCEJ01000001">
    <property type="protein sequence ID" value="TLV04742.1"/>
    <property type="molecule type" value="Genomic_DNA"/>
</dbReference>
<protein>
    <recommendedName>
        <fullName evidence="7">Heme-copper oxidase subunit III family profile domain-containing protein</fullName>
    </recommendedName>
</protein>
<keyword evidence="2 5" id="KW-0812">Transmembrane</keyword>
<evidence type="ECO:0000259" key="7">
    <source>
        <dbReference type="PROSITE" id="PS50253"/>
    </source>
</evidence>
<keyword evidence="3 6" id="KW-1133">Transmembrane helix</keyword>
<dbReference type="InterPro" id="IPR000298">
    <property type="entry name" value="Cyt_c_oxidase-like_su3"/>
</dbReference>
<keyword evidence="4 6" id="KW-0472">Membrane</keyword>
<evidence type="ECO:0000313" key="9">
    <source>
        <dbReference type="Proteomes" id="UP000306402"/>
    </source>
</evidence>
<feature type="domain" description="Heme-copper oxidase subunit III family profile" evidence="7">
    <location>
        <begin position="1"/>
        <end position="29"/>
    </location>
</feature>
<evidence type="ECO:0000256" key="2">
    <source>
        <dbReference type="ARBA" id="ARBA00022692"/>
    </source>
</evidence>
<sequence length="29" mass="3511">MHTRNVVRGIKIGFILFILSEIMFFFSFF</sequence>
<evidence type="ECO:0000256" key="5">
    <source>
        <dbReference type="RuleBase" id="RU003376"/>
    </source>
</evidence>
<keyword evidence="9" id="KW-1185">Reference proteome</keyword>
<gene>
    <name evidence="8" type="ORF">FEN17_00040</name>
</gene>
<dbReference type="GO" id="GO:0004129">
    <property type="term" value="F:cytochrome-c oxidase activity"/>
    <property type="evidence" value="ECO:0007669"/>
    <property type="project" value="InterPro"/>
</dbReference>